<accession>A0ABS2ASJ1</accession>
<organism evidence="2 3">
    <name type="scientific">Paractinoplanes ovalisporus</name>
    <dbReference type="NCBI Taxonomy" id="2810368"/>
    <lineage>
        <taxon>Bacteria</taxon>
        <taxon>Bacillati</taxon>
        <taxon>Actinomycetota</taxon>
        <taxon>Actinomycetes</taxon>
        <taxon>Micromonosporales</taxon>
        <taxon>Micromonosporaceae</taxon>
        <taxon>Paractinoplanes</taxon>
    </lineage>
</organism>
<comment type="caution">
    <text evidence="2">The sequence shown here is derived from an EMBL/GenBank/DDBJ whole genome shotgun (WGS) entry which is preliminary data.</text>
</comment>
<dbReference type="Proteomes" id="UP000632138">
    <property type="component" value="Unassembled WGS sequence"/>
</dbReference>
<protein>
    <submittedName>
        <fullName evidence="2">Uncharacterized protein</fullName>
    </submittedName>
</protein>
<reference evidence="2 3" key="1">
    <citation type="submission" date="2021-01" db="EMBL/GenBank/DDBJ databases">
        <title>Actinoplanes sp. nov. LDG1-06 isolated from lichen.</title>
        <authorList>
            <person name="Saeng-In P."/>
            <person name="Phongsopitanun W."/>
            <person name="Kanchanasin P."/>
            <person name="Yuki M."/>
            <person name="Kudo T."/>
            <person name="Ohkuma M."/>
            <person name="Tanasupawat S."/>
        </authorList>
    </citation>
    <scope>NUCLEOTIDE SEQUENCE [LARGE SCALE GENOMIC DNA]</scope>
    <source>
        <strain evidence="2 3">LDG1-06</strain>
    </source>
</reference>
<keyword evidence="3" id="KW-1185">Reference proteome</keyword>
<evidence type="ECO:0000256" key="1">
    <source>
        <dbReference type="SAM" id="MobiDB-lite"/>
    </source>
</evidence>
<sequence>MRRNEADRDRASLRRRLEVLRLPVSTLRRAGHLLPSSTDRDWERTPQSVGVGPDQQPVAVWNDHSRPQRRLVTAHDDRGRALRSVVLDGCLLPTFVQPLPGDRILLVSARRREGSNAEVWDFDGHRHHAGDLGDAVEQVLTTPAGDIWVGYFDEAKSGSGPQTHGLARFTGDLRPAWLYPAGPDSPLPSIFDCFTLNVTAETAWTCAYTDFHLVSASGTQATDHGRAPYQGAHMLLVDGRRGALIGGYAPEYDLITRYRTTPDGPVTDGPPRRLVLPDGMELRDFRATARGPELHIFIRTTWYRADLDSLGADST</sequence>
<gene>
    <name evidence="2" type="ORF">JIG36_45625</name>
</gene>
<evidence type="ECO:0000313" key="2">
    <source>
        <dbReference type="EMBL" id="MBM2622805.1"/>
    </source>
</evidence>
<evidence type="ECO:0000313" key="3">
    <source>
        <dbReference type="Proteomes" id="UP000632138"/>
    </source>
</evidence>
<name>A0ABS2ASJ1_9ACTN</name>
<proteinExistence type="predicted"/>
<feature type="region of interest" description="Disordered" evidence="1">
    <location>
        <begin position="35"/>
        <end position="57"/>
    </location>
</feature>
<dbReference type="EMBL" id="JAENHP010000028">
    <property type="protein sequence ID" value="MBM2622805.1"/>
    <property type="molecule type" value="Genomic_DNA"/>
</dbReference>